<evidence type="ECO:0000313" key="1">
    <source>
        <dbReference type="EMBL" id="KAL3959675.1"/>
    </source>
</evidence>
<comment type="caution">
    <text evidence="1">The sequence shown here is derived from an EMBL/GenBank/DDBJ whole genome shotgun (WGS) entry which is preliminary data.</text>
</comment>
<sequence>MKVLAAALLAALAGSALGAPGAPPRRIVAEVCVLADGCQHKWFCCKSGNERYCSQHRVPGHHCDGPSQ</sequence>
<accession>A0ACC4DWG8</accession>
<reference evidence="1" key="1">
    <citation type="submission" date="2024-12" db="EMBL/GenBank/DDBJ databases">
        <title>Comparative genomics and development of molecular markers within Purpureocillium lilacinum and among Purpureocillium species.</title>
        <authorList>
            <person name="Yeh Z.-Y."/>
            <person name="Ni N.-T."/>
            <person name="Lo P.-H."/>
            <person name="Mushyakhwo K."/>
            <person name="Lin C.-F."/>
            <person name="Nai Y.-S."/>
        </authorList>
    </citation>
    <scope>NUCLEOTIDE SEQUENCE</scope>
    <source>
        <strain evidence="1">NCHU-NPUST-175</strain>
    </source>
</reference>
<proteinExistence type="predicted"/>
<gene>
    <name evidence="1" type="ORF">ACCO45_004792</name>
</gene>
<keyword evidence="2" id="KW-1185">Reference proteome</keyword>
<evidence type="ECO:0000313" key="2">
    <source>
        <dbReference type="Proteomes" id="UP001638806"/>
    </source>
</evidence>
<dbReference type="EMBL" id="JBGNUJ010000004">
    <property type="protein sequence ID" value="KAL3959675.1"/>
    <property type="molecule type" value="Genomic_DNA"/>
</dbReference>
<dbReference type="Proteomes" id="UP001638806">
    <property type="component" value="Unassembled WGS sequence"/>
</dbReference>
<protein>
    <submittedName>
        <fullName evidence="1">Uncharacterized protein</fullName>
    </submittedName>
</protein>
<name>A0ACC4DWG8_PURLI</name>
<organism evidence="1 2">
    <name type="scientific">Purpureocillium lilacinum</name>
    <name type="common">Paecilomyces lilacinus</name>
    <dbReference type="NCBI Taxonomy" id="33203"/>
    <lineage>
        <taxon>Eukaryota</taxon>
        <taxon>Fungi</taxon>
        <taxon>Dikarya</taxon>
        <taxon>Ascomycota</taxon>
        <taxon>Pezizomycotina</taxon>
        <taxon>Sordariomycetes</taxon>
        <taxon>Hypocreomycetidae</taxon>
        <taxon>Hypocreales</taxon>
        <taxon>Ophiocordycipitaceae</taxon>
        <taxon>Purpureocillium</taxon>
    </lineage>
</organism>